<gene>
    <name evidence="6" type="ORF">EJ08DRAFT_654884</name>
</gene>
<dbReference type="InterPro" id="IPR007568">
    <property type="entry name" value="RTA1"/>
</dbReference>
<keyword evidence="7" id="KW-1185">Reference proteome</keyword>
<feature type="transmembrane region" description="Helical" evidence="5">
    <location>
        <begin position="105"/>
        <end position="129"/>
    </location>
</feature>
<evidence type="ECO:0000313" key="6">
    <source>
        <dbReference type="EMBL" id="KAF2415197.1"/>
    </source>
</evidence>
<evidence type="ECO:0000256" key="2">
    <source>
        <dbReference type="ARBA" id="ARBA00022692"/>
    </source>
</evidence>
<feature type="transmembrane region" description="Helical" evidence="5">
    <location>
        <begin position="262"/>
        <end position="282"/>
    </location>
</feature>
<dbReference type="Pfam" id="PF04479">
    <property type="entry name" value="RTA1"/>
    <property type="match status" value="1"/>
</dbReference>
<comment type="subcellular location">
    <subcellularLocation>
        <location evidence="1">Membrane</location>
        <topology evidence="1">Multi-pass membrane protein</topology>
    </subcellularLocation>
</comment>
<name>A0A9P4NDH9_9PEZI</name>
<keyword evidence="2 5" id="KW-0812">Transmembrane</keyword>
<dbReference type="OrthoDB" id="4521223at2759"/>
<evidence type="ECO:0000256" key="3">
    <source>
        <dbReference type="ARBA" id="ARBA00022989"/>
    </source>
</evidence>
<feature type="transmembrane region" description="Helical" evidence="5">
    <location>
        <begin position="224"/>
        <end position="242"/>
    </location>
</feature>
<evidence type="ECO:0000256" key="1">
    <source>
        <dbReference type="ARBA" id="ARBA00004141"/>
    </source>
</evidence>
<comment type="caution">
    <text evidence="6">The sequence shown here is derived from an EMBL/GenBank/DDBJ whole genome shotgun (WGS) entry which is preliminary data.</text>
</comment>
<feature type="transmembrane region" description="Helical" evidence="5">
    <location>
        <begin position="149"/>
        <end position="169"/>
    </location>
</feature>
<reference evidence="6" key="1">
    <citation type="journal article" date="2020" name="Stud. Mycol.">
        <title>101 Dothideomycetes genomes: a test case for predicting lifestyles and emergence of pathogens.</title>
        <authorList>
            <person name="Haridas S."/>
            <person name="Albert R."/>
            <person name="Binder M."/>
            <person name="Bloem J."/>
            <person name="Labutti K."/>
            <person name="Salamov A."/>
            <person name="Andreopoulos B."/>
            <person name="Baker S."/>
            <person name="Barry K."/>
            <person name="Bills G."/>
            <person name="Bluhm B."/>
            <person name="Cannon C."/>
            <person name="Castanera R."/>
            <person name="Culley D."/>
            <person name="Daum C."/>
            <person name="Ezra D."/>
            <person name="Gonzalez J."/>
            <person name="Henrissat B."/>
            <person name="Kuo A."/>
            <person name="Liang C."/>
            <person name="Lipzen A."/>
            <person name="Lutzoni F."/>
            <person name="Magnuson J."/>
            <person name="Mondo S."/>
            <person name="Nolan M."/>
            <person name="Ohm R."/>
            <person name="Pangilinan J."/>
            <person name="Park H.-J."/>
            <person name="Ramirez L."/>
            <person name="Alfaro M."/>
            <person name="Sun H."/>
            <person name="Tritt A."/>
            <person name="Yoshinaga Y."/>
            <person name="Zwiers L.-H."/>
            <person name="Turgeon B."/>
            <person name="Goodwin S."/>
            <person name="Spatafora J."/>
            <person name="Crous P."/>
            <person name="Grigoriev I."/>
        </authorList>
    </citation>
    <scope>NUCLEOTIDE SEQUENCE</scope>
    <source>
        <strain evidence="6">CBS 130266</strain>
    </source>
</reference>
<dbReference type="Proteomes" id="UP000800235">
    <property type="component" value="Unassembled WGS sequence"/>
</dbReference>
<accession>A0A9P4NDH9</accession>
<evidence type="ECO:0000256" key="4">
    <source>
        <dbReference type="ARBA" id="ARBA00023136"/>
    </source>
</evidence>
<protein>
    <submittedName>
        <fullName evidence="6">RTA1-domain-containing protein</fullName>
    </submittedName>
</protein>
<dbReference type="AlphaFoldDB" id="A0A9P4NDH9"/>
<keyword evidence="4 5" id="KW-0472">Membrane</keyword>
<proteinExistence type="predicted"/>
<sequence>MSATEINGDLAWQLPNGTFWFAGGDNSNCTVEYCPVELSVYGYRPSLAASGALIGLYAICMLVQIVAGLRYKTWWFMGCMVAGCIDEILGYAGRILYWQNPWGEVGFIMQIVLITIGPVFFAAAIYVLLSQIIQYLSLEHSRFAPKWFIWTFIPFDIISLILQAVGGAMSSTSNGDSDAGVNIALAGLILQVITLVVFIVLVIDYFIRSRSVWTRVQLPTRFKVFCAALALATIAILIRCAYRTYELSEGYSVDSEALRDEPLFIGLESVMVVVSAYCLIAAHPGPVFKRGALSPTDAERAPEEK</sequence>
<dbReference type="PANTHER" id="PTHR31465:SF7">
    <property type="entry name" value="SPHINGOID LONG-CHAIN BASE TRANSPORTER RSB1"/>
    <property type="match status" value="1"/>
</dbReference>
<evidence type="ECO:0000256" key="5">
    <source>
        <dbReference type="SAM" id="Phobius"/>
    </source>
</evidence>
<feature type="transmembrane region" description="Helical" evidence="5">
    <location>
        <begin position="47"/>
        <end position="67"/>
    </location>
</feature>
<feature type="transmembrane region" description="Helical" evidence="5">
    <location>
        <begin position="181"/>
        <end position="203"/>
    </location>
</feature>
<feature type="transmembrane region" description="Helical" evidence="5">
    <location>
        <begin position="74"/>
        <end position="93"/>
    </location>
</feature>
<dbReference type="PANTHER" id="PTHR31465">
    <property type="entry name" value="PROTEIN RTA1-RELATED"/>
    <property type="match status" value="1"/>
</dbReference>
<organism evidence="6 7">
    <name type="scientific">Tothia fuscella</name>
    <dbReference type="NCBI Taxonomy" id="1048955"/>
    <lineage>
        <taxon>Eukaryota</taxon>
        <taxon>Fungi</taxon>
        <taxon>Dikarya</taxon>
        <taxon>Ascomycota</taxon>
        <taxon>Pezizomycotina</taxon>
        <taxon>Dothideomycetes</taxon>
        <taxon>Pleosporomycetidae</taxon>
        <taxon>Venturiales</taxon>
        <taxon>Cylindrosympodiaceae</taxon>
        <taxon>Tothia</taxon>
    </lineage>
</organism>
<dbReference type="EMBL" id="MU007253">
    <property type="protein sequence ID" value="KAF2415197.1"/>
    <property type="molecule type" value="Genomic_DNA"/>
</dbReference>
<keyword evidence="3 5" id="KW-1133">Transmembrane helix</keyword>
<dbReference type="GO" id="GO:0005886">
    <property type="term" value="C:plasma membrane"/>
    <property type="evidence" value="ECO:0007669"/>
    <property type="project" value="TreeGrafter"/>
</dbReference>
<evidence type="ECO:0000313" key="7">
    <source>
        <dbReference type="Proteomes" id="UP000800235"/>
    </source>
</evidence>
<dbReference type="GO" id="GO:0000324">
    <property type="term" value="C:fungal-type vacuole"/>
    <property type="evidence" value="ECO:0007669"/>
    <property type="project" value="TreeGrafter"/>
</dbReference>